<sequence length="105" mass="11431">MLSVETFWLKLKKLALTAGKEVIEKALILYYTAQNPKVPGWAKGVVIGALTYFISPVDAIPDVLVGIGFTDDLGVLLAAIATVSVYINADTKQQAKQKMKDWFGT</sequence>
<accession>A0ABU8YLR0</accession>
<keyword evidence="8" id="KW-1185">Reference proteome</keyword>
<dbReference type="Pfam" id="PF06803">
    <property type="entry name" value="DUF1232"/>
    <property type="match status" value="1"/>
</dbReference>
<proteinExistence type="predicted"/>
<dbReference type="InterPro" id="IPR010652">
    <property type="entry name" value="DUF1232"/>
</dbReference>
<name>A0ABU8YLR0_9CYAN</name>
<keyword evidence="4 5" id="KW-0472">Membrane</keyword>
<evidence type="ECO:0000256" key="4">
    <source>
        <dbReference type="ARBA" id="ARBA00023136"/>
    </source>
</evidence>
<dbReference type="EMBL" id="JBBLXS010000114">
    <property type="protein sequence ID" value="MEK0185358.1"/>
    <property type="molecule type" value="Genomic_DNA"/>
</dbReference>
<gene>
    <name evidence="7" type="ORF">WMG39_10850</name>
</gene>
<keyword evidence="2 5" id="KW-0812">Transmembrane</keyword>
<feature type="domain" description="DUF1232" evidence="6">
    <location>
        <begin position="42"/>
        <end position="77"/>
    </location>
</feature>
<dbReference type="InterPro" id="IPR016983">
    <property type="entry name" value="UCP031804"/>
</dbReference>
<evidence type="ECO:0000256" key="5">
    <source>
        <dbReference type="SAM" id="Phobius"/>
    </source>
</evidence>
<dbReference type="PIRSF" id="PIRSF031804">
    <property type="entry name" value="UCP031804"/>
    <property type="match status" value="1"/>
</dbReference>
<comment type="subcellular location">
    <subcellularLocation>
        <location evidence="1">Endomembrane system</location>
        <topology evidence="1">Multi-pass membrane protein</topology>
    </subcellularLocation>
</comment>
<evidence type="ECO:0000259" key="6">
    <source>
        <dbReference type="Pfam" id="PF06803"/>
    </source>
</evidence>
<keyword evidence="3 5" id="KW-1133">Transmembrane helix</keyword>
<protein>
    <submittedName>
        <fullName evidence="7">YkvA family protein</fullName>
    </submittedName>
</protein>
<evidence type="ECO:0000313" key="7">
    <source>
        <dbReference type="EMBL" id="MEK0185358.1"/>
    </source>
</evidence>
<evidence type="ECO:0000256" key="1">
    <source>
        <dbReference type="ARBA" id="ARBA00004127"/>
    </source>
</evidence>
<evidence type="ECO:0000256" key="2">
    <source>
        <dbReference type="ARBA" id="ARBA00022692"/>
    </source>
</evidence>
<dbReference type="RefSeq" id="WP_340518752.1">
    <property type="nucleotide sequence ID" value="NZ_JBBLXS010000114.1"/>
</dbReference>
<dbReference type="Proteomes" id="UP001384579">
    <property type="component" value="Unassembled WGS sequence"/>
</dbReference>
<reference evidence="7 8" key="1">
    <citation type="journal article" date="2020" name="Harmful Algae">
        <title>Molecular and morphological characterization of a novel dihydroanatoxin-a producing Microcoleus species (cyanobacteria) from the Russian River, California, USA.</title>
        <authorList>
            <person name="Conklin K.Y."/>
            <person name="Stancheva R."/>
            <person name="Otten T.G."/>
            <person name="Fadness R."/>
            <person name="Boyer G.L."/>
            <person name="Read B."/>
            <person name="Zhang X."/>
            <person name="Sheath R.G."/>
        </authorList>
    </citation>
    <scope>NUCLEOTIDE SEQUENCE [LARGE SCALE GENOMIC DNA]</scope>
    <source>
        <strain evidence="7 8">PTRS2</strain>
    </source>
</reference>
<organism evidence="7 8">
    <name type="scientific">Microcoleus anatoxicus PTRS2</name>
    <dbReference type="NCBI Taxonomy" id="2705321"/>
    <lineage>
        <taxon>Bacteria</taxon>
        <taxon>Bacillati</taxon>
        <taxon>Cyanobacteriota</taxon>
        <taxon>Cyanophyceae</taxon>
        <taxon>Oscillatoriophycideae</taxon>
        <taxon>Oscillatoriales</taxon>
        <taxon>Microcoleaceae</taxon>
        <taxon>Microcoleus</taxon>
        <taxon>Microcoleus anatoxicus</taxon>
    </lineage>
</organism>
<feature type="transmembrane region" description="Helical" evidence="5">
    <location>
        <begin position="73"/>
        <end position="89"/>
    </location>
</feature>
<evidence type="ECO:0000256" key="3">
    <source>
        <dbReference type="ARBA" id="ARBA00022989"/>
    </source>
</evidence>
<comment type="caution">
    <text evidence="7">The sequence shown here is derived from an EMBL/GenBank/DDBJ whole genome shotgun (WGS) entry which is preliminary data.</text>
</comment>
<evidence type="ECO:0000313" key="8">
    <source>
        <dbReference type="Proteomes" id="UP001384579"/>
    </source>
</evidence>